<sequence>MKQTHENISSLLNSNFGMFVYERLKPFNNVSVRRTTLEIFRDHVLVNSSLESKLQQLLDQHETINRDIVQMILIIQVLSFRKRHFEESH</sequence>
<reference evidence="1 2" key="1">
    <citation type="journal article" date="2015" name="Parasit. Vectors">
        <title>Draft genome of the scabies mite.</title>
        <authorList>
            <person name="Rider S.D.Jr."/>
            <person name="Morgan M.S."/>
            <person name="Arlian L.G."/>
        </authorList>
    </citation>
    <scope>NUCLEOTIDE SEQUENCE [LARGE SCALE GENOMIC DNA]</scope>
    <source>
        <strain evidence="1">Arlian Lab</strain>
    </source>
</reference>
<dbReference type="Proteomes" id="UP000616769">
    <property type="component" value="Unassembled WGS sequence"/>
</dbReference>
<dbReference type="AlphaFoldDB" id="A0A132A7R5"/>
<name>A0A132A7R5_SARSC</name>
<evidence type="ECO:0000313" key="1">
    <source>
        <dbReference type="EMBL" id="KPM07013.1"/>
    </source>
</evidence>
<evidence type="ECO:0000313" key="2">
    <source>
        <dbReference type="Proteomes" id="UP000616769"/>
    </source>
</evidence>
<accession>A0A132A7R5</accession>
<gene>
    <name evidence="1" type="ORF">QR98_0054950</name>
</gene>
<protein>
    <submittedName>
        <fullName evidence="1">Uncharacterized protein</fullName>
    </submittedName>
</protein>
<dbReference type="OrthoDB" id="2290221at2759"/>
<comment type="caution">
    <text evidence="1">The sequence shown here is derived from an EMBL/GenBank/DDBJ whole genome shotgun (WGS) entry which is preliminary data.</text>
</comment>
<dbReference type="EMBL" id="JXLN01011234">
    <property type="protein sequence ID" value="KPM07013.1"/>
    <property type="molecule type" value="Genomic_DNA"/>
</dbReference>
<organism evidence="1 2">
    <name type="scientific">Sarcoptes scabiei</name>
    <name type="common">Itch mite</name>
    <name type="synonym">Acarus scabiei</name>
    <dbReference type="NCBI Taxonomy" id="52283"/>
    <lineage>
        <taxon>Eukaryota</taxon>
        <taxon>Metazoa</taxon>
        <taxon>Ecdysozoa</taxon>
        <taxon>Arthropoda</taxon>
        <taxon>Chelicerata</taxon>
        <taxon>Arachnida</taxon>
        <taxon>Acari</taxon>
        <taxon>Acariformes</taxon>
        <taxon>Sarcoptiformes</taxon>
        <taxon>Astigmata</taxon>
        <taxon>Psoroptidia</taxon>
        <taxon>Sarcoptoidea</taxon>
        <taxon>Sarcoptidae</taxon>
        <taxon>Sarcoptinae</taxon>
        <taxon>Sarcoptes</taxon>
    </lineage>
</organism>
<dbReference type="VEuPathDB" id="VectorBase:SSCA009650"/>
<proteinExistence type="predicted"/>